<feature type="signal peptide" evidence="1">
    <location>
        <begin position="1"/>
        <end position="24"/>
    </location>
</feature>
<protein>
    <recommendedName>
        <fullName evidence="4">3-carboxymuconate cyclase</fullName>
    </recommendedName>
</protein>
<dbReference type="Proteomes" id="UP000284842">
    <property type="component" value="Unassembled WGS sequence"/>
</dbReference>
<evidence type="ECO:0000313" key="2">
    <source>
        <dbReference type="EMBL" id="PPQ99262.1"/>
    </source>
</evidence>
<evidence type="ECO:0000313" key="3">
    <source>
        <dbReference type="Proteomes" id="UP000284842"/>
    </source>
</evidence>
<gene>
    <name evidence="2" type="ORF">CVT24_009307</name>
</gene>
<keyword evidence="3" id="KW-1185">Reference proteome</keyword>
<dbReference type="InterPro" id="IPR015943">
    <property type="entry name" value="WD40/YVTN_repeat-like_dom_sf"/>
</dbReference>
<dbReference type="SUPFAM" id="SSF63829">
    <property type="entry name" value="Calcium-dependent phosphotriesterase"/>
    <property type="match status" value="1"/>
</dbReference>
<dbReference type="InParanoid" id="A0A409Y845"/>
<keyword evidence="1" id="KW-0732">Signal</keyword>
<sequence length="437" mass="44213">MQYSFFNIVFLAIALSSSGAIANAKPIGSADQQDIEAQPVSRCASANPNRNPNTQTVGAAYVITNGSNGNKVVAMDIGSDGLLSSVNTVDAGGNGAHGADTTFGPGPLFSQGAVTVNDANNILVTVNSASNTVAMFNIDPTDPSNLSAVGSPVPSGGEFPVSVAINKKGTVACILNGGQVNGVNCFTVDKTKGLVAKPNTLRSLGLIQTTPPTGPAGSVSQIIFSDDESKLFASVKGASSTPGFVATWDISPADGSLSAQPVKSTSANGLEPFGMSPIPKTNALLVADASAGFDVFDFGSSKASSKASSASTTSISGQGATSRVAFSPKIGNFYLSDPVTSLITELNVDKNLKGTVVKQHALQDASSAPLDLAVATIGGKDFLYVLTGNTTSVDVLSLTQAGAAQSVDVFNFGTALQTGEFSTALAFNLQGMAIFMC</sequence>
<dbReference type="InterPro" id="IPR019405">
    <property type="entry name" value="Lactonase_7-beta_prop"/>
</dbReference>
<dbReference type="Gene3D" id="2.130.10.10">
    <property type="entry name" value="YVTN repeat-like/Quinoprotein amine dehydrogenase"/>
    <property type="match status" value="2"/>
</dbReference>
<reference evidence="2 3" key="1">
    <citation type="journal article" date="2018" name="Evol. Lett.">
        <title>Horizontal gene cluster transfer increased hallucinogenic mushroom diversity.</title>
        <authorList>
            <person name="Reynolds H.T."/>
            <person name="Vijayakumar V."/>
            <person name="Gluck-Thaler E."/>
            <person name="Korotkin H.B."/>
            <person name="Matheny P.B."/>
            <person name="Slot J.C."/>
        </authorList>
    </citation>
    <scope>NUCLEOTIDE SEQUENCE [LARGE SCALE GENOMIC DNA]</scope>
    <source>
        <strain evidence="2 3">2629</strain>
    </source>
</reference>
<dbReference type="OrthoDB" id="10006285at2759"/>
<dbReference type="Pfam" id="PF10282">
    <property type="entry name" value="Lactonase"/>
    <property type="match status" value="1"/>
</dbReference>
<feature type="chain" id="PRO_5019287108" description="3-carboxymuconate cyclase" evidence="1">
    <location>
        <begin position="25"/>
        <end position="437"/>
    </location>
</feature>
<name>A0A409Y845_9AGAR</name>
<dbReference type="AlphaFoldDB" id="A0A409Y845"/>
<dbReference type="STRING" id="181874.A0A409Y845"/>
<accession>A0A409Y845</accession>
<dbReference type="EMBL" id="NHTK01001365">
    <property type="protein sequence ID" value="PPQ99262.1"/>
    <property type="molecule type" value="Genomic_DNA"/>
</dbReference>
<evidence type="ECO:0008006" key="4">
    <source>
        <dbReference type="Google" id="ProtNLM"/>
    </source>
</evidence>
<comment type="caution">
    <text evidence="2">The sequence shown here is derived from an EMBL/GenBank/DDBJ whole genome shotgun (WGS) entry which is preliminary data.</text>
</comment>
<organism evidence="2 3">
    <name type="scientific">Panaeolus cyanescens</name>
    <dbReference type="NCBI Taxonomy" id="181874"/>
    <lineage>
        <taxon>Eukaryota</taxon>
        <taxon>Fungi</taxon>
        <taxon>Dikarya</taxon>
        <taxon>Basidiomycota</taxon>
        <taxon>Agaricomycotina</taxon>
        <taxon>Agaricomycetes</taxon>
        <taxon>Agaricomycetidae</taxon>
        <taxon>Agaricales</taxon>
        <taxon>Agaricineae</taxon>
        <taxon>Galeropsidaceae</taxon>
        <taxon>Panaeolus</taxon>
    </lineage>
</organism>
<evidence type="ECO:0000256" key="1">
    <source>
        <dbReference type="SAM" id="SignalP"/>
    </source>
</evidence>
<proteinExistence type="predicted"/>